<feature type="transmembrane region" description="Helical" evidence="2">
    <location>
        <begin position="537"/>
        <end position="560"/>
    </location>
</feature>
<feature type="repeat" description="TPR" evidence="1">
    <location>
        <begin position="874"/>
        <end position="907"/>
    </location>
</feature>
<reference evidence="3 4" key="1">
    <citation type="submission" date="2022-04" db="EMBL/GenBank/DDBJ databases">
        <title>Hymenobacter sp. isolated from the air.</title>
        <authorList>
            <person name="Won M."/>
            <person name="Lee C.-M."/>
            <person name="Woen H.-Y."/>
            <person name="Kwon S.-W."/>
        </authorList>
    </citation>
    <scope>NUCLEOTIDE SEQUENCE [LARGE SCALE GENOMIC DNA]</scope>
    <source>
        <strain evidence="4">5516 S-25</strain>
    </source>
</reference>
<dbReference type="InterPro" id="IPR021280">
    <property type="entry name" value="TMEM260-like"/>
</dbReference>
<evidence type="ECO:0000256" key="2">
    <source>
        <dbReference type="SAM" id="Phobius"/>
    </source>
</evidence>
<keyword evidence="1" id="KW-0802">TPR repeat</keyword>
<gene>
    <name evidence="3" type="ORF">MWH26_04010</name>
</gene>
<dbReference type="PANTHER" id="PTHR16214:SF3">
    <property type="entry name" value="TRANSMEMBRANE PROTEIN 260"/>
    <property type="match status" value="1"/>
</dbReference>
<feature type="transmembrane region" description="Helical" evidence="2">
    <location>
        <begin position="50"/>
        <end position="69"/>
    </location>
</feature>
<organism evidence="3 4">
    <name type="scientific">Hymenobacter sublimis</name>
    <dbReference type="NCBI Taxonomy" id="2933777"/>
    <lineage>
        <taxon>Bacteria</taxon>
        <taxon>Pseudomonadati</taxon>
        <taxon>Bacteroidota</taxon>
        <taxon>Cytophagia</taxon>
        <taxon>Cytophagales</taxon>
        <taxon>Hymenobacteraceae</taxon>
        <taxon>Hymenobacter</taxon>
    </lineage>
</organism>
<feature type="transmembrane region" description="Helical" evidence="2">
    <location>
        <begin position="507"/>
        <end position="525"/>
    </location>
</feature>
<feature type="transmembrane region" description="Helical" evidence="2">
    <location>
        <begin position="76"/>
        <end position="97"/>
    </location>
</feature>
<feature type="transmembrane region" description="Helical" evidence="2">
    <location>
        <begin position="117"/>
        <end position="136"/>
    </location>
</feature>
<dbReference type="PROSITE" id="PS50005">
    <property type="entry name" value="TPR"/>
    <property type="match status" value="1"/>
</dbReference>
<evidence type="ECO:0000313" key="3">
    <source>
        <dbReference type="EMBL" id="UPL50082.1"/>
    </source>
</evidence>
<feature type="transmembrane region" description="Helical" evidence="2">
    <location>
        <begin position="148"/>
        <end position="166"/>
    </location>
</feature>
<protein>
    <submittedName>
        <fullName evidence="3">DUF2723 domain-containing protein</fullName>
    </submittedName>
</protein>
<feature type="transmembrane region" description="Helical" evidence="2">
    <location>
        <begin position="483"/>
        <end position="500"/>
    </location>
</feature>
<name>A0ABY4JDS8_9BACT</name>
<feature type="transmembrane region" description="Helical" evidence="2">
    <location>
        <begin position="572"/>
        <end position="591"/>
    </location>
</feature>
<dbReference type="EMBL" id="CP095848">
    <property type="protein sequence ID" value="UPL50082.1"/>
    <property type="molecule type" value="Genomic_DNA"/>
</dbReference>
<keyword evidence="2" id="KW-0472">Membrane</keyword>
<feature type="transmembrane region" description="Helical" evidence="2">
    <location>
        <begin position="178"/>
        <end position="209"/>
    </location>
</feature>
<dbReference type="InterPro" id="IPR019734">
    <property type="entry name" value="TPR_rpt"/>
</dbReference>
<dbReference type="PANTHER" id="PTHR16214">
    <property type="entry name" value="TRANSMEMBRANE PROTEIN 260"/>
    <property type="match status" value="1"/>
</dbReference>
<sequence length="997" mass="110499">MLYSRLKPVFGGALFLLALGVYWATLEPTASFWDCGEFTASAYKLLVPHPPGAPLYLLLGRLASLLAAGEPTRVPVLVNLVSAVASAATVTLLFGIITDLAAKLLRPAQAAELMPGTATALVLGSGVVGALALTFSDSFWFNAVEAEVYALSTLGTALVVWLMLQWEKRADEADSDRWLVLIAYVIGLGIGVHLLNLLAIPVLSVVWYFRRTAQPTRRGTILALLGGSGLVLLVLEGIIPGLPTLAGASEVFFVNTFGLPYNSGLLLFLLAGLGALLLALRWAYQQGRRGLHTALLALVFVLIGYSSYLIVPIRSSFSPTINENAPNEILSFVSYLKREQYGDRPLLYGPHLFAQAVAQEDGAPRYTRQNGRYIITDHRPELRYEAPDKVLLPRIYAGPAGTSPELVRQYRKWVTDLEEGRKPTMTQNLSFLWQYQFGHMFWRYFGWNFIGRESDVQHAGVLWPWATTQAVPASVAENRGRNALLALPFLLGVAGLVWQLRRNGRQALVVGLLFLLTGLAIVFYLNQPPQEPRERDYTFAGATLAFCIWIGLGVPALHAALGRLLSASRPRVLLASALGLLVPTLMATEGWDDHDRTGRFSSVDYAKNVLNTLAPNAILVTEGDNDTFPLWYAQEVEGVRPDVRVLVSSYLNTDWYVEQMRQRSYQSAPLPLSISPAHYRQGTNDYLPFVENPAVRELNVREFVQLVEQNSPLLQVSYGDGSRTLLSYPATHLVLPVDTAAVRRSGMVPPERLAQIVSRLEWDVSRGALEKRELALLDVLATNNWQRPVYFANTVSPATRMGLEPYLQLEGLACRVLPCRAPAALRPELRLPEEGEVAKDLLYDSLMRKYSYRNLNNPKVYYDENQRFTLSGYREQFARLARAYVEAGNHPRARKVLQKCLTVLPDTALPYDAYTPDLVPSLVAVGESHRAREIMDTLTTRTTQHLAHYAARPDAALFEREIGMQLFTLQHLYLAAADTNDAARATALAGILRQYGG</sequence>
<dbReference type="Pfam" id="PF11028">
    <property type="entry name" value="TMEM260-like"/>
    <property type="match status" value="1"/>
</dbReference>
<dbReference type="InterPro" id="IPR052724">
    <property type="entry name" value="GT117_domain-containing"/>
</dbReference>
<keyword evidence="2" id="KW-0812">Transmembrane</keyword>
<accession>A0ABY4JDS8</accession>
<evidence type="ECO:0000256" key="1">
    <source>
        <dbReference type="PROSITE-ProRule" id="PRU00339"/>
    </source>
</evidence>
<keyword evidence="2" id="KW-1133">Transmembrane helix</keyword>
<feature type="transmembrane region" description="Helical" evidence="2">
    <location>
        <begin position="291"/>
        <end position="311"/>
    </location>
</feature>
<proteinExistence type="predicted"/>
<keyword evidence="4" id="KW-1185">Reference proteome</keyword>
<feature type="transmembrane region" description="Helical" evidence="2">
    <location>
        <begin position="221"/>
        <end position="239"/>
    </location>
</feature>
<dbReference type="Proteomes" id="UP000829647">
    <property type="component" value="Chromosome"/>
</dbReference>
<feature type="transmembrane region" description="Helical" evidence="2">
    <location>
        <begin position="259"/>
        <end position="279"/>
    </location>
</feature>
<evidence type="ECO:0000313" key="4">
    <source>
        <dbReference type="Proteomes" id="UP000829647"/>
    </source>
</evidence>
<dbReference type="RefSeq" id="WP_247976146.1">
    <property type="nucleotide sequence ID" value="NZ_CP095848.1"/>
</dbReference>